<accession>A0ABW4TCL2</accession>
<feature type="transmembrane region" description="Helical" evidence="1">
    <location>
        <begin position="308"/>
        <end position="331"/>
    </location>
</feature>
<evidence type="ECO:0000256" key="1">
    <source>
        <dbReference type="SAM" id="Phobius"/>
    </source>
</evidence>
<evidence type="ECO:0008006" key="4">
    <source>
        <dbReference type="Google" id="ProtNLM"/>
    </source>
</evidence>
<feature type="transmembrane region" description="Helical" evidence="1">
    <location>
        <begin position="516"/>
        <end position="537"/>
    </location>
</feature>
<comment type="caution">
    <text evidence="2">The sequence shown here is derived from an EMBL/GenBank/DDBJ whole genome shotgun (WGS) entry which is preliminary data.</text>
</comment>
<evidence type="ECO:0000313" key="2">
    <source>
        <dbReference type="EMBL" id="MFD1939112.1"/>
    </source>
</evidence>
<feature type="transmembrane region" description="Helical" evidence="1">
    <location>
        <begin position="464"/>
        <end position="484"/>
    </location>
</feature>
<feature type="transmembrane region" description="Helical" evidence="1">
    <location>
        <begin position="430"/>
        <end position="448"/>
    </location>
</feature>
<keyword evidence="1" id="KW-0472">Membrane</keyword>
<keyword evidence="1" id="KW-1133">Transmembrane helix</keyword>
<dbReference type="EMBL" id="JBHUFV010000079">
    <property type="protein sequence ID" value="MFD1939112.1"/>
    <property type="molecule type" value="Genomic_DNA"/>
</dbReference>
<reference evidence="3" key="1">
    <citation type="journal article" date="2019" name="Int. J. Syst. Evol. Microbiol.">
        <title>The Global Catalogue of Microorganisms (GCM) 10K type strain sequencing project: providing services to taxonomists for standard genome sequencing and annotation.</title>
        <authorList>
            <consortium name="The Broad Institute Genomics Platform"/>
            <consortium name="The Broad Institute Genome Sequencing Center for Infectious Disease"/>
            <person name="Wu L."/>
            <person name="Ma J."/>
        </authorList>
    </citation>
    <scope>NUCLEOTIDE SEQUENCE [LARGE SCALE GENOMIC DNA]</scope>
    <source>
        <strain evidence="3">ICMP 6774ER</strain>
    </source>
</reference>
<sequence length="874" mass="90316">MRILTLMREHAGAAAVLAVLTLSACLLISGTPRALQSAYDHGLRQTLAATTAQDRDLRVLARNATPVRTRAELAAKERAFRALLPSELAALATTGGTSHFSVRTVDTPAFDRPKQYVNVGWLSDFDRRLTWVEGREPGAPSTFAARGIGTIPLLEVGVPEGATTTMNLPVGSIVVIGQSEQIAVRVSGVYRPRNPADPYWDHERDTITVEERLPPGQLEPDRYVTSLTGDEGIELLGYGARRTVYSWVLGVDPGRADALDLPSTLGAIKDYNGAVALEADDNAANSVATGLPRLLTSYAESLATAQTVMFLVLGGLLAVALGVIVLAVQLMAERMAAALALMRARGGALGQVAGAGTAVVAIATVPAAAAGYLLSWLVPGPVTPMVHVGPLIVLGVATGFAAIRLTLAHRAPLHERRDDVAAARPSPRRITLELTTVALALAGAYLVRSRGVSTSAATLGADPFLLLVPVALAVAAALITLRCYPFPLRALVRLAARRRAAVPFLGLTMAARSKSFTVLPVLILLPALAVSVFASIVSGGVSSTQELAAWQRVGADIRVEHAVAITPEAVARVRNVPGVEAVLTAMTGDAVVGRTPVEVVSIDLAAYRELVAGGPLDVPAPPGGPGIPALASPLLGREPLSVRWQVAMRVDPRGSVTGFPGLQTQRNLIVLPADANERVGAPTRPNVLLVRGSADPAAVREAASTQGGLPPVVRSRAQTLAAIKGSPLTGAVLDTLMIVTAALAVYCLVAVVLALVITAPARAGALSFLRTLGLSPRQARRLTVLEISPLILFTALAGLALGLGLPVALGPGMDLSAYTGDLAVSGHGPLSGGALLTPVLLAAGLTAVSVLGAYAHTAIGRGRGLGSVLRVGDQ</sequence>
<organism evidence="2 3">
    <name type="scientific">Nonomuraea mangrovi</name>
    <dbReference type="NCBI Taxonomy" id="2316207"/>
    <lineage>
        <taxon>Bacteria</taxon>
        <taxon>Bacillati</taxon>
        <taxon>Actinomycetota</taxon>
        <taxon>Actinomycetes</taxon>
        <taxon>Streptosporangiales</taxon>
        <taxon>Streptosporangiaceae</taxon>
        <taxon>Nonomuraea</taxon>
    </lineage>
</organism>
<feature type="transmembrane region" description="Helical" evidence="1">
    <location>
        <begin position="736"/>
        <end position="761"/>
    </location>
</feature>
<evidence type="ECO:0000313" key="3">
    <source>
        <dbReference type="Proteomes" id="UP001597368"/>
    </source>
</evidence>
<dbReference type="PROSITE" id="PS51257">
    <property type="entry name" value="PROKAR_LIPOPROTEIN"/>
    <property type="match status" value="1"/>
</dbReference>
<dbReference type="RefSeq" id="WP_379581197.1">
    <property type="nucleotide sequence ID" value="NZ_JBHUFV010000079.1"/>
</dbReference>
<keyword evidence="3" id="KW-1185">Reference proteome</keyword>
<protein>
    <recommendedName>
        <fullName evidence="4">FtsX-like permease family protein</fullName>
    </recommendedName>
</protein>
<feature type="transmembrane region" description="Helical" evidence="1">
    <location>
        <begin position="386"/>
        <end position="407"/>
    </location>
</feature>
<dbReference type="Proteomes" id="UP001597368">
    <property type="component" value="Unassembled WGS sequence"/>
</dbReference>
<feature type="transmembrane region" description="Helical" evidence="1">
    <location>
        <begin position="782"/>
        <end position="809"/>
    </location>
</feature>
<keyword evidence="1" id="KW-0812">Transmembrane</keyword>
<feature type="transmembrane region" description="Helical" evidence="1">
    <location>
        <begin position="829"/>
        <end position="855"/>
    </location>
</feature>
<name>A0ABW4TCL2_9ACTN</name>
<gene>
    <name evidence="2" type="ORF">ACFSKW_47390</name>
</gene>
<proteinExistence type="predicted"/>
<feature type="transmembrane region" description="Helical" evidence="1">
    <location>
        <begin position="352"/>
        <end position="374"/>
    </location>
</feature>